<keyword evidence="2 4" id="KW-0689">Ribosomal protein</keyword>
<name>A0AAN6WU45_9PEZI</name>
<evidence type="ECO:0000256" key="3">
    <source>
        <dbReference type="ARBA" id="ARBA00023274"/>
    </source>
</evidence>
<accession>A0AAN6WU45</accession>
<gene>
    <name evidence="4" type="ORF">QBC35DRAFT_463167</name>
</gene>
<evidence type="ECO:0000256" key="2">
    <source>
        <dbReference type="ARBA" id="ARBA00022980"/>
    </source>
</evidence>
<organism evidence="4 5">
    <name type="scientific">Podospora australis</name>
    <dbReference type="NCBI Taxonomy" id="1536484"/>
    <lineage>
        <taxon>Eukaryota</taxon>
        <taxon>Fungi</taxon>
        <taxon>Dikarya</taxon>
        <taxon>Ascomycota</taxon>
        <taxon>Pezizomycotina</taxon>
        <taxon>Sordariomycetes</taxon>
        <taxon>Sordariomycetidae</taxon>
        <taxon>Sordariales</taxon>
        <taxon>Podosporaceae</taxon>
        <taxon>Podospora</taxon>
    </lineage>
</organism>
<dbReference type="AlphaFoldDB" id="A0AAN6WU45"/>
<dbReference type="EMBL" id="MU864391">
    <property type="protein sequence ID" value="KAK4188235.1"/>
    <property type="molecule type" value="Genomic_DNA"/>
</dbReference>
<evidence type="ECO:0000313" key="5">
    <source>
        <dbReference type="Proteomes" id="UP001302126"/>
    </source>
</evidence>
<dbReference type="Pfam" id="PF01780">
    <property type="entry name" value="Ribosomal_L37ae"/>
    <property type="match status" value="1"/>
</dbReference>
<comment type="caution">
    <text evidence="4">The sequence shown here is derived from an EMBL/GenBank/DDBJ whole genome shotgun (WGS) entry which is preliminary data.</text>
</comment>
<dbReference type="PANTHER" id="PTHR48129:SF1">
    <property type="entry name" value="LARGE RIBOSOMAL SUBUNIT PROTEIN EL43"/>
    <property type="match status" value="1"/>
</dbReference>
<dbReference type="PANTHER" id="PTHR48129">
    <property type="entry name" value="60S RIBOSOMAL PROTEIN L37A"/>
    <property type="match status" value="1"/>
</dbReference>
<dbReference type="NCBIfam" id="TIGR00280">
    <property type="entry name" value="eL43_euk_arch"/>
    <property type="match status" value="1"/>
</dbReference>
<dbReference type="InterPro" id="IPR002674">
    <property type="entry name" value="Ribosomal_eL43"/>
</dbReference>
<reference evidence="4" key="1">
    <citation type="journal article" date="2023" name="Mol. Phylogenet. Evol.">
        <title>Genome-scale phylogeny and comparative genomics of the fungal order Sordariales.</title>
        <authorList>
            <person name="Hensen N."/>
            <person name="Bonometti L."/>
            <person name="Westerberg I."/>
            <person name="Brannstrom I.O."/>
            <person name="Guillou S."/>
            <person name="Cros-Aarteil S."/>
            <person name="Calhoun S."/>
            <person name="Haridas S."/>
            <person name="Kuo A."/>
            <person name="Mondo S."/>
            <person name="Pangilinan J."/>
            <person name="Riley R."/>
            <person name="LaButti K."/>
            <person name="Andreopoulos B."/>
            <person name="Lipzen A."/>
            <person name="Chen C."/>
            <person name="Yan M."/>
            <person name="Daum C."/>
            <person name="Ng V."/>
            <person name="Clum A."/>
            <person name="Steindorff A."/>
            <person name="Ohm R.A."/>
            <person name="Martin F."/>
            <person name="Silar P."/>
            <person name="Natvig D.O."/>
            <person name="Lalanne C."/>
            <person name="Gautier V."/>
            <person name="Ament-Velasquez S.L."/>
            <person name="Kruys A."/>
            <person name="Hutchinson M.I."/>
            <person name="Powell A.J."/>
            <person name="Barry K."/>
            <person name="Miller A.N."/>
            <person name="Grigoriev I.V."/>
            <person name="Debuchy R."/>
            <person name="Gladieux P."/>
            <person name="Hiltunen Thoren M."/>
            <person name="Johannesson H."/>
        </authorList>
    </citation>
    <scope>NUCLEOTIDE SEQUENCE</scope>
    <source>
        <strain evidence="4">PSN309</strain>
    </source>
</reference>
<dbReference type="GO" id="GO:0003735">
    <property type="term" value="F:structural constituent of ribosome"/>
    <property type="evidence" value="ECO:0007669"/>
    <property type="project" value="InterPro"/>
</dbReference>
<dbReference type="InterPro" id="IPR050522">
    <property type="entry name" value="Ribosomal_protein_eL43"/>
</dbReference>
<reference evidence="4" key="2">
    <citation type="submission" date="2023-05" db="EMBL/GenBank/DDBJ databases">
        <authorList>
            <consortium name="Lawrence Berkeley National Laboratory"/>
            <person name="Steindorff A."/>
            <person name="Hensen N."/>
            <person name="Bonometti L."/>
            <person name="Westerberg I."/>
            <person name="Brannstrom I.O."/>
            <person name="Guillou S."/>
            <person name="Cros-Aarteil S."/>
            <person name="Calhoun S."/>
            <person name="Haridas S."/>
            <person name="Kuo A."/>
            <person name="Mondo S."/>
            <person name="Pangilinan J."/>
            <person name="Riley R."/>
            <person name="Labutti K."/>
            <person name="Andreopoulos B."/>
            <person name="Lipzen A."/>
            <person name="Chen C."/>
            <person name="Yanf M."/>
            <person name="Daum C."/>
            <person name="Ng V."/>
            <person name="Clum A."/>
            <person name="Ohm R."/>
            <person name="Martin F."/>
            <person name="Silar P."/>
            <person name="Natvig D."/>
            <person name="Lalanne C."/>
            <person name="Gautier V."/>
            <person name="Ament-Velasquez S.L."/>
            <person name="Kruys A."/>
            <person name="Hutchinson M.I."/>
            <person name="Powell A.J."/>
            <person name="Barry K."/>
            <person name="Miller A.N."/>
            <person name="Grigoriev I.V."/>
            <person name="Debuchy R."/>
            <person name="Gladieux P."/>
            <person name="Thoren M.H."/>
            <person name="Johannesson H."/>
        </authorList>
    </citation>
    <scope>NUCLEOTIDE SEQUENCE</scope>
    <source>
        <strain evidence="4">PSN309</strain>
    </source>
</reference>
<sequence length="96" mass="10635">MSKRTKKVGCSGKYGNRYGASLRKQVKRLEIPQHARYLCTFCGKNTTKRVSTGIWHCKACNKTLAGGAYILATPAASTARSTLRRLRELQATTTNK</sequence>
<protein>
    <submittedName>
        <fullName evidence="4">Ribosomal protein L37ae</fullName>
    </submittedName>
</protein>
<dbReference type="SUPFAM" id="SSF57829">
    <property type="entry name" value="Zn-binding ribosomal proteins"/>
    <property type="match status" value="1"/>
</dbReference>
<keyword evidence="3" id="KW-0687">Ribonucleoprotein</keyword>
<evidence type="ECO:0000256" key="1">
    <source>
        <dbReference type="ARBA" id="ARBA00008672"/>
    </source>
</evidence>
<keyword evidence="5" id="KW-1185">Reference proteome</keyword>
<dbReference type="InterPro" id="IPR011331">
    <property type="entry name" value="Ribosomal_eL37/eL43"/>
</dbReference>
<dbReference type="InterPro" id="IPR011332">
    <property type="entry name" value="Ribosomal_zn-bd"/>
</dbReference>
<dbReference type="NCBIfam" id="NF003058">
    <property type="entry name" value="PRK03976.1"/>
    <property type="match status" value="1"/>
</dbReference>
<dbReference type="Proteomes" id="UP001302126">
    <property type="component" value="Unassembled WGS sequence"/>
</dbReference>
<comment type="similarity">
    <text evidence="1">Belongs to the eukaryotic ribosomal protein eL43 family.</text>
</comment>
<proteinExistence type="inferred from homology"/>
<dbReference type="HAMAP" id="MF_00327">
    <property type="entry name" value="Ribosomal_eL43"/>
    <property type="match status" value="1"/>
</dbReference>
<dbReference type="GO" id="GO:1990904">
    <property type="term" value="C:ribonucleoprotein complex"/>
    <property type="evidence" value="ECO:0007669"/>
    <property type="project" value="UniProtKB-KW"/>
</dbReference>
<dbReference type="GO" id="GO:0005840">
    <property type="term" value="C:ribosome"/>
    <property type="evidence" value="ECO:0007669"/>
    <property type="project" value="UniProtKB-KW"/>
</dbReference>
<evidence type="ECO:0000313" key="4">
    <source>
        <dbReference type="EMBL" id="KAK4188235.1"/>
    </source>
</evidence>
<dbReference type="GO" id="GO:0006412">
    <property type="term" value="P:translation"/>
    <property type="evidence" value="ECO:0007669"/>
    <property type="project" value="InterPro"/>
</dbReference>
<dbReference type="Gene3D" id="2.20.25.30">
    <property type="match status" value="1"/>
</dbReference>